<keyword evidence="3" id="KW-1185">Reference proteome</keyword>
<protein>
    <recommendedName>
        <fullName evidence="1">N-acetyltransferase domain-containing protein</fullName>
    </recommendedName>
</protein>
<dbReference type="InterPro" id="IPR000182">
    <property type="entry name" value="GNAT_dom"/>
</dbReference>
<reference evidence="2 3" key="1">
    <citation type="submission" date="2013-02" db="EMBL/GenBank/DDBJ databases">
        <title>The Genome Sequence of Acinetobacter gerneri CIP 107464.</title>
        <authorList>
            <consortium name="The Broad Institute Genome Sequencing Platform"/>
            <consortium name="The Broad Institute Genome Sequencing Center for Infectious Disease"/>
            <person name="Cerqueira G."/>
            <person name="Feldgarden M."/>
            <person name="Courvalin P."/>
            <person name="Perichon B."/>
            <person name="Grillot-Courvalin C."/>
            <person name="Clermont D."/>
            <person name="Rocha E."/>
            <person name="Yoon E.-J."/>
            <person name="Nemec A."/>
            <person name="Walker B."/>
            <person name="Young S.K."/>
            <person name="Zeng Q."/>
            <person name="Gargeya S."/>
            <person name="Fitzgerald M."/>
            <person name="Haas B."/>
            <person name="Abouelleil A."/>
            <person name="Alvarado L."/>
            <person name="Arachchi H.M."/>
            <person name="Berlin A.M."/>
            <person name="Chapman S.B."/>
            <person name="Dewar J."/>
            <person name="Goldberg J."/>
            <person name="Griggs A."/>
            <person name="Gujja S."/>
            <person name="Hansen M."/>
            <person name="Howarth C."/>
            <person name="Imamovic A."/>
            <person name="Larimer J."/>
            <person name="McCowan C."/>
            <person name="Murphy C."/>
            <person name="Neiman D."/>
            <person name="Pearson M."/>
            <person name="Priest M."/>
            <person name="Roberts A."/>
            <person name="Saif S."/>
            <person name="Shea T."/>
            <person name="Sisk P."/>
            <person name="Sykes S."/>
            <person name="Wortman J."/>
            <person name="Nusbaum C."/>
            <person name="Birren B."/>
        </authorList>
    </citation>
    <scope>NUCLEOTIDE SEQUENCE [LARGE SCALE GENOMIC DNA]</scope>
    <source>
        <strain evidence="2 3">CIP 107464</strain>
    </source>
</reference>
<dbReference type="InterPro" id="IPR016181">
    <property type="entry name" value="Acyl_CoA_acyltransferase"/>
</dbReference>
<evidence type="ECO:0000259" key="1">
    <source>
        <dbReference type="Pfam" id="PF00583"/>
    </source>
</evidence>
<dbReference type="HOGENOM" id="CLU_2327499_0_0_6"/>
<proteinExistence type="predicted"/>
<organism evidence="2 3">
    <name type="scientific">Acinetobacter gerneri DSM 14967 = CIP 107464 = MTCC 9824</name>
    <dbReference type="NCBI Taxonomy" id="1120926"/>
    <lineage>
        <taxon>Bacteria</taxon>
        <taxon>Pseudomonadati</taxon>
        <taxon>Pseudomonadota</taxon>
        <taxon>Gammaproteobacteria</taxon>
        <taxon>Moraxellales</taxon>
        <taxon>Moraxellaceae</taxon>
        <taxon>Acinetobacter</taxon>
    </lineage>
</organism>
<dbReference type="Gene3D" id="3.40.630.30">
    <property type="match status" value="1"/>
</dbReference>
<accession>N8ZW21</accession>
<gene>
    <name evidence="2" type="ORF">F960_00119</name>
</gene>
<dbReference type="EMBL" id="APPN01000014">
    <property type="protein sequence ID" value="ENV35675.1"/>
    <property type="molecule type" value="Genomic_DNA"/>
</dbReference>
<comment type="caution">
    <text evidence="2">The sequence shown here is derived from an EMBL/GenBank/DDBJ whole genome shotgun (WGS) entry which is preliminary data.</text>
</comment>
<dbReference type="AlphaFoldDB" id="N8ZW21"/>
<evidence type="ECO:0000313" key="3">
    <source>
        <dbReference type="Proteomes" id="UP000013117"/>
    </source>
</evidence>
<sequence length="98" mass="11688">MCCTWDLNLRSKKNFTAALNLFILDERYQGMGVGSKLYSIFTEYLAENKIQEFFLFTDNSSNFIFYERKGLVRIAEEKYSWDHSEDSTELYYLYEGKV</sequence>
<evidence type="ECO:0000313" key="2">
    <source>
        <dbReference type="EMBL" id="ENV35675.1"/>
    </source>
</evidence>
<dbReference type="Pfam" id="PF00583">
    <property type="entry name" value="Acetyltransf_1"/>
    <property type="match status" value="1"/>
</dbReference>
<dbReference type="Proteomes" id="UP000013117">
    <property type="component" value="Unassembled WGS sequence"/>
</dbReference>
<dbReference type="STRING" id="202952.GCA_000747725_00094"/>
<name>N8ZW21_9GAMM</name>
<feature type="domain" description="N-acetyltransferase" evidence="1">
    <location>
        <begin position="13"/>
        <end position="68"/>
    </location>
</feature>
<dbReference type="GO" id="GO:0016747">
    <property type="term" value="F:acyltransferase activity, transferring groups other than amino-acyl groups"/>
    <property type="evidence" value="ECO:0007669"/>
    <property type="project" value="InterPro"/>
</dbReference>
<dbReference type="OrthoDB" id="6711752at2"/>
<dbReference type="SUPFAM" id="SSF55729">
    <property type="entry name" value="Acyl-CoA N-acyltransferases (Nat)"/>
    <property type="match status" value="1"/>
</dbReference>